<feature type="non-terminal residue" evidence="1">
    <location>
        <position position="82"/>
    </location>
</feature>
<sequence length="82" mass="8941">MPVILHRMPSSWNANEPPAELPPYILAFVSCRLGASEDCVQTLWTAIGAWIWAEGADILEDSAAGEDGSVDGWLTEELDQLL</sequence>
<reference evidence="1 3" key="1">
    <citation type="submission" date="2016-10" db="EMBL/GenBank/DDBJ databases">
        <title>Genome sequence of the basidiomycete white-rot fungus Trametes pubescens.</title>
        <authorList>
            <person name="Makela M.R."/>
            <person name="Granchi Z."/>
            <person name="Peng M."/>
            <person name="De Vries R.P."/>
            <person name="Grigoriev I."/>
            <person name="Riley R."/>
            <person name="Hilden K."/>
        </authorList>
    </citation>
    <scope>NUCLEOTIDE SEQUENCE [LARGE SCALE GENOMIC DNA]</scope>
    <source>
        <strain evidence="1 3">FBCC735</strain>
    </source>
</reference>
<dbReference type="PROSITE" id="PS51257">
    <property type="entry name" value="PROKAR_LIPOPROTEIN"/>
    <property type="match status" value="1"/>
</dbReference>
<dbReference type="EMBL" id="MNAD01001609">
    <property type="protein sequence ID" value="OJT03508.1"/>
    <property type="molecule type" value="Genomic_DNA"/>
</dbReference>
<keyword evidence="3" id="KW-1185">Reference proteome</keyword>
<evidence type="ECO:0000313" key="1">
    <source>
        <dbReference type="EMBL" id="OJT03508.1"/>
    </source>
</evidence>
<name>A0A1M2V7D0_TRAPU</name>
<organism evidence="1 3">
    <name type="scientific">Trametes pubescens</name>
    <name type="common">White-rot fungus</name>
    <dbReference type="NCBI Taxonomy" id="154538"/>
    <lineage>
        <taxon>Eukaryota</taxon>
        <taxon>Fungi</taxon>
        <taxon>Dikarya</taxon>
        <taxon>Basidiomycota</taxon>
        <taxon>Agaricomycotina</taxon>
        <taxon>Agaricomycetes</taxon>
        <taxon>Polyporales</taxon>
        <taxon>Polyporaceae</taxon>
        <taxon>Trametes</taxon>
    </lineage>
</organism>
<dbReference type="Proteomes" id="UP000184267">
    <property type="component" value="Unassembled WGS sequence"/>
</dbReference>
<dbReference type="AlphaFoldDB" id="A0A1M2V7D0"/>
<proteinExistence type="predicted"/>
<dbReference type="EMBL" id="MNAD01000435">
    <property type="protein sequence ID" value="OJT13043.1"/>
    <property type="molecule type" value="Genomic_DNA"/>
</dbReference>
<comment type="caution">
    <text evidence="1">The sequence shown here is derived from an EMBL/GenBank/DDBJ whole genome shotgun (WGS) entry which is preliminary data.</text>
</comment>
<accession>A0A1M2V7D0</accession>
<evidence type="ECO:0000313" key="3">
    <source>
        <dbReference type="Proteomes" id="UP000184267"/>
    </source>
</evidence>
<evidence type="ECO:0000313" key="2">
    <source>
        <dbReference type="EMBL" id="OJT13043.1"/>
    </source>
</evidence>
<protein>
    <submittedName>
        <fullName evidence="1">Uncharacterized protein</fullName>
    </submittedName>
</protein>
<gene>
    <name evidence="2" type="ORF">TRAPUB_10401</name>
    <name evidence="1" type="ORF">TRAPUB_5787</name>
</gene>